<reference evidence="1" key="1">
    <citation type="journal article" date="2009" name="Plant Mol. Biol.">
        <title>Insights into corn genes derived from large-scale cDNA sequencing.</title>
        <authorList>
            <person name="Alexandrov N.N."/>
            <person name="Brover V.V."/>
            <person name="Freidin S."/>
            <person name="Troukhan M.E."/>
            <person name="Tatarinova T.V."/>
            <person name="Zhang H."/>
            <person name="Swaller T.J."/>
            <person name="Lu Y.P."/>
            <person name="Bouck J."/>
            <person name="Flavell R.B."/>
            <person name="Feldmann K.A."/>
        </authorList>
    </citation>
    <scope>NUCLEOTIDE SEQUENCE</scope>
</reference>
<organism evidence="1">
    <name type="scientific">Zea mays</name>
    <name type="common">Maize</name>
    <dbReference type="NCBI Taxonomy" id="4577"/>
    <lineage>
        <taxon>Eukaryota</taxon>
        <taxon>Viridiplantae</taxon>
        <taxon>Streptophyta</taxon>
        <taxon>Embryophyta</taxon>
        <taxon>Tracheophyta</taxon>
        <taxon>Spermatophyta</taxon>
        <taxon>Magnoliopsida</taxon>
        <taxon>Liliopsida</taxon>
        <taxon>Poales</taxon>
        <taxon>Poaceae</taxon>
        <taxon>PACMAD clade</taxon>
        <taxon>Panicoideae</taxon>
        <taxon>Andropogonodae</taxon>
        <taxon>Andropogoneae</taxon>
        <taxon>Tripsacinae</taxon>
        <taxon>Zea</taxon>
    </lineage>
</organism>
<sequence>MARRHLPLSCSRAATIRLLHFTTSSRHTTSSATTTTTATLPACHPATPDIFQESPPPHLRHFVGHGHNGTDVPMPHCHPSRMWWHRWRSGLARRWTRRMCCLRRTSG</sequence>
<name>B6SI15_MAIZE</name>
<dbReference type="EMBL" id="EU952380">
    <property type="protein sequence ID" value="ACG24498.1"/>
    <property type="molecule type" value="mRNA"/>
</dbReference>
<evidence type="ECO:0000313" key="2">
    <source>
        <dbReference type="EMBL" id="ONM23938.1"/>
    </source>
</evidence>
<dbReference type="EMBL" id="CM007648">
    <property type="protein sequence ID" value="ONM23940.1"/>
    <property type="molecule type" value="Genomic_DNA"/>
</dbReference>
<reference evidence="2" key="2">
    <citation type="submission" date="2015-12" db="EMBL/GenBank/DDBJ databases">
        <title>Update maize B73 reference genome by single molecule sequencing technologies.</title>
        <authorList>
            <consortium name="Maize Genome Sequencing Project"/>
            <person name="Ware D."/>
        </authorList>
    </citation>
    <scope>NUCLEOTIDE SEQUENCE [LARGE SCALE GENOMIC DNA]</scope>
    <source>
        <tissue evidence="2">Seedling</tissue>
    </source>
</reference>
<evidence type="ECO:0000313" key="1">
    <source>
        <dbReference type="EMBL" id="ACG24498.1"/>
    </source>
</evidence>
<protein>
    <submittedName>
        <fullName evidence="1">Uncharacterized protein</fullName>
    </submittedName>
</protein>
<dbReference type="EMBL" id="CM007648">
    <property type="protein sequence ID" value="ONM23938.1"/>
    <property type="molecule type" value="Genomic_DNA"/>
</dbReference>
<accession>B6SI15</accession>
<proteinExistence type="evidence at transcript level"/>
<gene>
    <name evidence="2" type="ORF">ZEAMMB73_Zm00001d006460</name>
</gene>
<dbReference type="AlphaFoldDB" id="B6SI15"/>